<evidence type="ECO:0000256" key="5">
    <source>
        <dbReference type="SAM" id="MobiDB-lite"/>
    </source>
</evidence>
<feature type="compositionally biased region" description="Low complexity" evidence="5">
    <location>
        <begin position="255"/>
        <end position="267"/>
    </location>
</feature>
<evidence type="ECO:0000256" key="4">
    <source>
        <dbReference type="ARBA" id="ARBA00023136"/>
    </source>
</evidence>
<feature type="region of interest" description="Disordered" evidence="5">
    <location>
        <begin position="229"/>
        <end position="267"/>
    </location>
</feature>
<keyword evidence="4 6" id="KW-0472">Membrane</keyword>
<sequence length="531" mass="53503">MNRRPNGAEALSSSMNGCSSTGSCSSSNGSSSSLVCGDSSRLHSASAAATATATTGEMWDQEAEDTESLAAKELKIRMSSLKSTLPLTALWLVAQLAYDASLTALTLTSNSLIQSTSVFLSYFLAVVFLKQSPQKAVCVWLVVLAGGVALISSHVPTPPEPAAPALPAADAAVHVTAGAPTQIHTLAALDGAVAAPLPAGATAATAPAAANPAEPASAATDQLQQHTALLPAGGGSPAAPAAVAALSRHKNSHNTGGPSAPGGEAAAEATATAVAGVNTAANAAQWKPSRAAAAITAAPATAAAATAAHEDMKGSGSVPATAAATGTTDVAEDVGTREAAATAARGGHRESEAADSLVGYLLALLAAAAYALHTTALKAQETLGGNFDVDLIYGLMGLWVLLMLPLLTLLLHVLQVEAFMWPDALSWIVLLLCGLVGTAFADICWGRAVFLLNPVVATAASNVQIPISMLLDAFIFGRSFNCWYFVGTMAVVAAVLAVTLITADKRPQHNKTSPAPYSAVSDFRSSGPLQV</sequence>
<feature type="transmembrane region" description="Helical" evidence="6">
    <location>
        <begin position="357"/>
        <end position="379"/>
    </location>
</feature>
<dbReference type="OrthoDB" id="354546at2759"/>
<feature type="region of interest" description="Disordered" evidence="5">
    <location>
        <begin position="507"/>
        <end position="531"/>
    </location>
</feature>
<dbReference type="GeneID" id="25334998"/>
<feature type="transmembrane region" description="Helical" evidence="6">
    <location>
        <begin position="424"/>
        <end position="443"/>
    </location>
</feature>
<evidence type="ECO:0000313" key="8">
    <source>
        <dbReference type="Proteomes" id="UP000030763"/>
    </source>
</evidence>
<dbReference type="SUPFAM" id="SSF103481">
    <property type="entry name" value="Multidrug resistance efflux transporter EmrE"/>
    <property type="match status" value="1"/>
</dbReference>
<evidence type="ECO:0000313" key="7">
    <source>
        <dbReference type="EMBL" id="CDJ61383.1"/>
    </source>
</evidence>
<name>U6ME93_EIMMA</name>
<dbReference type="PANTHER" id="PTHR23051">
    <property type="entry name" value="SOLUTE CARRIER FAMILY 35, MEMBER F5"/>
    <property type="match status" value="1"/>
</dbReference>
<feature type="transmembrane region" description="Helical" evidence="6">
    <location>
        <begin position="111"/>
        <end position="129"/>
    </location>
</feature>
<dbReference type="AlphaFoldDB" id="U6ME93"/>
<feature type="transmembrane region" description="Helical" evidence="6">
    <location>
        <begin position="483"/>
        <end position="503"/>
    </location>
</feature>
<dbReference type="GO" id="GO:0016020">
    <property type="term" value="C:membrane"/>
    <property type="evidence" value="ECO:0007669"/>
    <property type="project" value="UniProtKB-SubCell"/>
</dbReference>
<dbReference type="RefSeq" id="XP_013338033.1">
    <property type="nucleotide sequence ID" value="XM_013482579.1"/>
</dbReference>
<dbReference type="EMBL" id="HG722070">
    <property type="protein sequence ID" value="CDJ61383.1"/>
    <property type="molecule type" value="Genomic_DNA"/>
</dbReference>
<feature type="transmembrane region" description="Helical" evidence="6">
    <location>
        <begin position="85"/>
        <end position="105"/>
    </location>
</feature>
<reference evidence="7" key="1">
    <citation type="submission" date="2013-10" db="EMBL/GenBank/DDBJ databases">
        <title>Genomic analysis of the causative agents of coccidiosis in chickens.</title>
        <authorList>
            <person name="Reid A.J."/>
            <person name="Blake D."/>
            <person name="Billington K."/>
            <person name="Browne H."/>
            <person name="Dunn M."/>
            <person name="Hung S."/>
            <person name="Kawahara F."/>
            <person name="Miranda-Saavedra D."/>
            <person name="Mourier T."/>
            <person name="Nagra H."/>
            <person name="Otto T.D."/>
            <person name="Rawlings N."/>
            <person name="Sanchez A."/>
            <person name="Sanders M."/>
            <person name="Subramaniam C."/>
            <person name="Tay Y."/>
            <person name="Dear P."/>
            <person name="Doerig C."/>
            <person name="Gruber A."/>
            <person name="Parkinson J."/>
            <person name="Shirley M."/>
            <person name="Wan K.L."/>
            <person name="Berriman M."/>
            <person name="Tomley F."/>
            <person name="Pain A."/>
        </authorList>
    </citation>
    <scope>NUCLEOTIDE SEQUENCE [LARGE SCALE GENOMIC DNA]</scope>
    <source>
        <strain evidence="7">Weybridge</strain>
    </source>
</reference>
<comment type="subcellular location">
    <subcellularLocation>
        <location evidence="1">Membrane</location>
        <topology evidence="1">Multi-pass membrane protein</topology>
    </subcellularLocation>
</comment>
<keyword evidence="3 6" id="KW-1133">Transmembrane helix</keyword>
<dbReference type="Proteomes" id="UP000030763">
    <property type="component" value="Unassembled WGS sequence"/>
</dbReference>
<feature type="transmembrane region" description="Helical" evidence="6">
    <location>
        <begin position="391"/>
        <end position="412"/>
    </location>
</feature>
<feature type="region of interest" description="Disordered" evidence="5">
    <location>
        <begin position="1"/>
        <end position="30"/>
    </location>
</feature>
<dbReference type="PANTHER" id="PTHR23051:SF0">
    <property type="entry name" value="SOLUTE CARRIER FAMILY 35 MEMBER F5"/>
    <property type="match status" value="1"/>
</dbReference>
<protein>
    <submittedName>
        <fullName evidence="7">Uncharacterized protein</fullName>
    </submittedName>
</protein>
<feature type="compositionally biased region" description="Low complexity" evidence="5">
    <location>
        <begin position="12"/>
        <end position="30"/>
    </location>
</feature>
<gene>
    <name evidence="7" type="ORF">EMWEY_00010120</name>
</gene>
<evidence type="ECO:0000256" key="3">
    <source>
        <dbReference type="ARBA" id="ARBA00022989"/>
    </source>
</evidence>
<keyword evidence="8" id="KW-1185">Reference proteome</keyword>
<accession>U6ME93</accession>
<dbReference type="InterPro" id="IPR037185">
    <property type="entry name" value="EmrE-like"/>
</dbReference>
<keyword evidence="2 6" id="KW-0812">Transmembrane</keyword>
<feature type="region of interest" description="Disordered" evidence="5">
    <location>
        <begin position="313"/>
        <end position="347"/>
    </location>
</feature>
<proteinExistence type="predicted"/>
<organism evidence="7 8">
    <name type="scientific">Eimeria maxima</name>
    <name type="common">Coccidian parasite</name>
    <dbReference type="NCBI Taxonomy" id="5804"/>
    <lineage>
        <taxon>Eukaryota</taxon>
        <taxon>Sar</taxon>
        <taxon>Alveolata</taxon>
        <taxon>Apicomplexa</taxon>
        <taxon>Conoidasida</taxon>
        <taxon>Coccidia</taxon>
        <taxon>Eucoccidiorida</taxon>
        <taxon>Eimeriorina</taxon>
        <taxon>Eimeriidae</taxon>
        <taxon>Eimeria</taxon>
    </lineage>
</organism>
<evidence type="ECO:0000256" key="2">
    <source>
        <dbReference type="ARBA" id="ARBA00022692"/>
    </source>
</evidence>
<reference evidence="7" key="2">
    <citation type="submission" date="2013-10" db="EMBL/GenBank/DDBJ databases">
        <authorList>
            <person name="Aslett M."/>
        </authorList>
    </citation>
    <scope>NUCLEOTIDE SEQUENCE [LARGE SCALE GENOMIC DNA]</scope>
    <source>
        <strain evidence="7">Weybridge</strain>
    </source>
</reference>
<dbReference type="VEuPathDB" id="ToxoDB:EMWEY_00010120"/>
<evidence type="ECO:0000256" key="1">
    <source>
        <dbReference type="ARBA" id="ARBA00004141"/>
    </source>
</evidence>
<evidence type="ECO:0000256" key="6">
    <source>
        <dbReference type="SAM" id="Phobius"/>
    </source>
</evidence>
<dbReference type="PROSITE" id="PS51257">
    <property type="entry name" value="PROKAR_LIPOPROTEIN"/>
    <property type="match status" value="1"/>
</dbReference>
<feature type="compositionally biased region" description="Low complexity" evidence="5">
    <location>
        <begin position="237"/>
        <end position="246"/>
    </location>
</feature>